<keyword evidence="1" id="KW-0812">Transmembrane</keyword>
<evidence type="ECO:0000313" key="2">
    <source>
        <dbReference type="EMBL" id="QTV04771.1"/>
    </source>
</evidence>
<dbReference type="RefSeq" id="WP_230475393.1">
    <property type="nucleotide sequence ID" value="NZ_CP072842.1"/>
</dbReference>
<organism evidence="2 3">
    <name type="scientific">Faecalibacter bovis</name>
    <dbReference type="NCBI Taxonomy" id="2898187"/>
    <lineage>
        <taxon>Bacteria</taxon>
        <taxon>Pseudomonadati</taxon>
        <taxon>Bacteroidota</taxon>
        <taxon>Flavobacteriia</taxon>
        <taxon>Flavobacteriales</taxon>
        <taxon>Weeksellaceae</taxon>
        <taxon>Faecalibacter</taxon>
    </lineage>
</organism>
<keyword evidence="1" id="KW-1133">Transmembrane helix</keyword>
<evidence type="ECO:0000313" key="3">
    <source>
        <dbReference type="Proteomes" id="UP000672011"/>
    </source>
</evidence>
<gene>
    <name evidence="2" type="ORF">J9309_08115</name>
</gene>
<dbReference type="EMBL" id="CP072842">
    <property type="protein sequence ID" value="QTV04771.1"/>
    <property type="molecule type" value="Genomic_DNA"/>
</dbReference>
<evidence type="ECO:0008006" key="4">
    <source>
        <dbReference type="Google" id="ProtNLM"/>
    </source>
</evidence>
<keyword evidence="3" id="KW-1185">Reference proteome</keyword>
<dbReference type="InterPro" id="IPR048136">
    <property type="entry name" value="STM3941-like"/>
</dbReference>
<accession>A0ABX7XA47</accession>
<feature type="transmembrane region" description="Helical" evidence="1">
    <location>
        <begin position="43"/>
        <end position="66"/>
    </location>
</feature>
<reference evidence="3" key="2">
    <citation type="submission" date="2021-04" db="EMBL/GenBank/DDBJ databases">
        <title>Taxonomy of Flavobacteriaceae bacterium ZY171143.</title>
        <authorList>
            <person name="Li F."/>
        </authorList>
    </citation>
    <scope>NUCLEOTIDE SEQUENCE [LARGE SCALE GENOMIC DNA]</scope>
    <source>
        <strain evidence="3">ZY171143</strain>
    </source>
</reference>
<name>A0ABX7XA47_9FLAO</name>
<proteinExistence type="predicted"/>
<evidence type="ECO:0000256" key="1">
    <source>
        <dbReference type="SAM" id="Phobius"/>
    </source>
</evidence>
<sequence>MDIRYKQNNFKLSLFFIIFIILFSCCAVAIQNPDKYITVLTPSTIIVILVSISGLIVSPYLCYFLLKWIVQSKYGLRISEEGIYNNSYFLKNQFIPWKEIIDISNQNKPDEKRIKILVKKPLNYLEGSDVLTKFFMKMQIKSSGTPIYINPYFLKASKEELFETLIKEWEKRK</sequence>
<dbReference type="Proteomes" id="UP000672011">
    <property type="component" value="Chromosome"/>
</dbReference>
<keyword evidence="1" id="KW-0472">Membrane</keyword>
<protein>
    <recommendedName>
        <fullName evidence="4">YcxB family protein</fullName>
    </recommendedName>
</protein>
<dbReference type="NCBIfam" id="NF041635">
    <property type="entry name" value="STM3941_fam"/>
    <property type="match status" value="1"/>
</dbReference>
<reference evidence="2 3" key="1">
    <citation type="journal article" date="2021" name="Int. J. Syst. Evol. Microbiol.">
        <title>Faecalibacter bovis sp. nov., isolated from cow faeces.</title>
        <authorList>
            <person name="Li F."/>
            <person name="Zhao W."/>
            <person name="Hong Q."/>
            <person name="Shao Q."/>
            <person name="Song J."/>
            <person name="Yang S."/>
        </authorList>
    </citation>
    <scope>NUCLEOTIDE SEQUENCE [LARGE SCALE GENOMIC DNA]</scope>
    <source>
        <strain evidence="2 3">ZY171143</strain>
    </source>
</reference>
<feature type="transmembrane region" description="Helical" evidence="1">
    <location>
        <begin position="12"/>
        <end position="31"/>
    </location>
</feature>